<protein>
    <submittedName>
        <fullName evidence="1">Uncharacterized protein</fullName>
    </submittedName>
</protein>
<name>A0A6J4QC49_9ACTN</name>
<dbReference type="EMBL" id="CADCVC010000104">
    <property type="protein sequence ID" value="CAA9439708.1"/>
    <property type="molecule type" value="Genomic_DNA"/>
</dbReference>
<proteinExistence type="predicted"/>
<gene>
    <name evidence="1" type="ORF">AVDCRST_MAG80-1201</name>
</gene>
<feature type="non-terminal residue" evidence="1">
    <location>
        <position position="66"/>
    </location>
</feature>
<evidence type="ECO:0000313" key="1">
    <source>
        <dbReference type="EMBL" id="CAA9439708.1"/>
    </source>
</evidence>
<dbReference type="AlphaFoldDB" id="A0A6J4QC49"/>
<sequence length="66" mass="7563">AVQGAQDHLRSRHRAGLVRLGRAHNAEVLQRANGHHRVQPEQRVRLYDPHLLYRGPALRSTRSRGL</sequence>
<reference evidence="1" key="1">
    <citation type="submission" date="2020-02" db="EMBL/GenBank/DDBJ databases">
        <authorList>
            <person name="Meier V. D."/>
        </authorList>
    </citation>
    <scope>NUCLEOTIDE SEQUENCE</scope>
    <source>
        <strain evidence="1">AVDCRST_MAG80</strain>
    </source>
</reference>
<accession>A0A6J4QC49</accession>
<organism evidence="1">
    <name type="scientific">uncultured Rubrobacteraceae bacterium</name>
    <dbReference type="NCBI Taxonomy" id="349277"/>
    <lineage>
        <taxon>Bacteria</taxon>
        <taxon>Bacillati</taxon>
        <taxon>Actinomycetota</taxon>
        <taxon>Rubrobacteria</taxon>
        <taxon>Rubrobacterales</taxon>
        <taxon>Rubrobacteraceae</taxon>
        <taxon>environmental samples</taxon>
    </lineage>
</organism>
<feature type="non-terminal residue" evidence="1">
    <location>
        <position position="1"/>
    </location>
</feature>